<evidence type="ECO:0000256" key="1">
    <source>
        <dbReference type="ARBA" id="ARBA00004123"/>
    </source>
</evidence>
<protein>
    <recommendedName>
        <fullName evidence="3">tRNA (adenine(58)-N(1))-methyltransferase non-catalytic subunit TRM6</fullName>
    </recommendedName>
    <alternativeName>
        <fullName evidence="6">tRNA(m1A58)-methyltransferase subunit TRM6</fullName>
    </alternativeName>
</protein>
<dbReference type="GO" id="GO:0031515">
    <property type="term" value="C:tRNA (m1A) methyltransferase complex"/>
    <property type="evidence" value="ECO:0007669"/>
    <property type="project" value="InterPro"/>
</dbReference>
<dbReference type="PANTHER" id="PTHR12945:SF0">
    <property type="entry name" value="TRNA (ADENINE(58)-N(1))-METHYLTRANSFERASE NON-CATALYTIC SUBUNIT TRM6"/>
    <property type="match status" value="1"/>
</dbReference>
<keyword evidence="5" id="KW-0539">Nucleus</keyword>
<dbReference type="GO" id="GO:0005634">
    <property type="term" value="C:nucleus"/>
    <property type="evidence" value="ECO:0007669"/>
    <property type="project" value="UniProtKB-SubCell"/>
</dbReference>
<evidence type="ECO:0000256" key="7">
    <source>
        <dbReference type="SAM" id="Coils"/>
    </source>
</evidence>
<sequence>MADNGDEDAQYRIKEGDYVVLKRGDIFKAVQIQPKKKVVFEKQWFFLDNAVGHLYSTTFEIVSGGTLQPQRPKNAKEAGTDNRNIVDDGKSQKLTREDIETLKEQGLKGQEIIQQLIENSTTFRDKTEFAQEKYIKKKKKKYENIVTILKPSCRIMAMMYHGREPGKICHLRYDTLAQMLTLANIHAGSKVLVFETCAGLVLGAVMERMGGYGSVIQMYPGGGPVRAGVESFGFPTHFHDMLHEFPICHVNALLAGTLDTTAKDPNAGRNPVVMKQLMSLLFFFLKAQEKKVKMEEKRKKLAAAAAQLEGQNADGLVIASRFHPCPVLIGLLKFLAPSRPFVVYSQYKEALIECYTKLKEQGGTVNLRLTDTWLRHYQVLPNRTHPVLLMSGGGGYLLSGTTVATDNSKPAGSQRAEEPASKRLKLTDTEG</sequence>
<organism evidence="9 10">
    <name type="scientific">Myripristis murdjan</name>
    <name type="common">pinecone soldierfish</name>
    <dbReference type="NCBI Taxonomy" id="586833"/>
    <lineage>
        <taxon>Eukaryota</taxon>
        <taxon>Metazoa</taxon>
        <taxon>Chordata</taxon>
        <taxon>Craniata</taxon>
        <taxon>Vertebrata</taxon>
        <taxon>Euteleostomi</taxon>
        <taxon>Actinopterygii</taxon>
        <taxon>Neopterygii</taxon>
        <taxon>Teleostei</taxon>
        <taxon>Neoteleostei</taxon>
        <taxon>Acanthomorphata</taxon>
        <taxon>Holocentriformes</taxon>
        <taxon>Holocentridae</taxon>
        <taxon>Myripristis</taxon>
    </lineage>
</organism>
<keyword evidence="10" id="KW-1185">Reference proteome</keyword>
<feature type="region of interest" description="Disordered" evidence="8">
    <location>
        <begin position="67"/>
        <end position="87"/>
    </location>
</feature>
<evidence type="ECO:0000256" key="6">
    <source>
        <dbReference type="ARBA" id="ARBA00032319"/>
    </source>
</evidence>
<feature type="coiled-coil region" evidence="7">
    <location>
        <begin position="284"/>
        <end position="314"/>
    </location>
</feature>
<comment type="subcellular location">
    <subcellularLocation>
        <location evidence="1">Nucleus</location>
    </subcellularLocation>
</comment>
<feature type="region of interest" description="Disordered" evidence="8">
    <location>
        <begin position="406"/>
        <end position="431"/>
    </location>
</feature>
<dbReference type="AlphaFoldDB" id="A0A667ZZI6"/>
<evidence type="ECO:0000313" key="9">
    <source>
        <dbReference type="Ensembl" id="ENSMMDP00005041009.1"/>
    </source>
</evidence>
<dbReference type="Ensembl" id="ENSMMDT00005041845.1">
    <property type="protein sequence ID" value="ENSMMDP00005041009.1"/>
    <property type="gene ID" value="ENSMMDG00005018962.1"/>
</dbReference>
<evidence type="ECO:0000256" key="8">
    <source>
        <dbReference type="SAM" id="MobiDB-lite"/>
    </source>
</evidence>
<gene>
    <name evidence="9" type="primary">TRMT6</name>
    <name evidence="9" type="synonym">trmt6</name>
</gene>
<name>A0A667ZZI6_9TELE</name>
<dbReference type="GO" id="GO:0030488">
    <property type="term" value="P:tRNA methylation"/>
    <property type="evidence" value="ECO:0007669"/>
    <property type="project" value="InterPro"/>
</dbReference>
<dbReference type="InterPro" id="IPR017423">
    <property type="entry name" value="TRM6"/>
</dbReference>
<proteinExistence type="inferred from homology"/>
<dbReference type="GeneTree" id="ENSGT00390000008327"/>
<feature type="compositionally biased region" description="Basic and acidic residues" evidence="8">
    <location>
        <begin position="74"/>
        <end position="87"/>
    </location>
</feature>
<evidence type="ECO:0000256" key="3">
    <source>
        <dbReference type="ARBA" id="ARBA00021704"/>
    </source>
</evidence>
<feature type="compositionally biased region" description="Basic and acidic residues" evidence="8">
    <location>
        <begin position="415"/>
        <end position="431"/>
    </location>
</feature>
<evidence type="ECO:0000256" key="4">
    <source>
        <dbReference type="ARBA" id="ARBA00022694"/>
    </source>
</evidence>
<comment type="similarity">
    <text evidence="2">Belongs to the TRM6/GCD10 family.</text>
</comment>
<reference evidence="9" key="3">
    <citation type="submission" date="2025-09" db="UniProtKB">
        <authorList>
            <consortium name="Ensembl"/>
        </authorList>
    </citation>
    <scope>IDENTIFICATION</scope>
</reference>
<dbReference type="Proteomes" id="UP000472263">
    <property type="component" value="Chromosome 24"/>
</dbReference>
<evidence type="ECO:0000313" key="10">
    <source>
        <dbReference type="Proteomes" id="UP000472263"/>
    </source>
</evidence>
<dbReference type="PANTHER" id="PTHR12945">
    <property type="entry name" value="TRANSLATION INITIATION FACTOR EIF3-RELATED"/>
    <property type="match status" value="1"/>
</dbReference>
<dbReference type="PIRSF" id="PIRSF038170">
    <property type="entry name" value="tRNA_m1A_mtfrase"/>
    <property type="match status" value="1"/>
</dbReference>
<reference evidence="9" key="1">
    <citation type="submission" date="2019-06" db="EMBL/GenBank/DDBJ databases">
        <authorList>
            <consortium name="Wellcome Sanger Institute Data Sharing"/>
        </authorList>
    </citation>
    <scope>NUCLEOTIDE SEQUENCE [LARGE SCALE GENOMIC DNA]</scope>
</reference>
<keyword evidence="7" id="KW-0175">Coiled coil</keyword>
<evidence type="ECO:0000256" key="5">
    <source>
        <dbReference type="ARBA" id="ARBA00023242"/>
    </source>
</evidence>
<dbReference type="Pfam" id="PF04189">
    <property type="entry name" value="Gcd10p"/>
    <property type="match status" value="1"/>
</dbReference>
<reference evidence="9" key="2">
    <citation type="submission" date="2025-08" db="UniProtKB">
        <authorList>
            <consortium name="Ensembl"/>
        </authorList>
    </citation>
    <scope>IDENTIFICATION</scope>
</reference>
<evidence type="ECO:0000256" key="2">
    <source>
        <dbReference type="ARBA" id="ARBA00008320"/>
    </source>
</evidence>
<keyword evidence="4" id="KW-0819">tRNA processing</keyword>
<accession>A0A667ZZI6</accession>